<evidence type="ECO:0000313" key="2">
    <source>
        <dbReference type="EMBL" id="MCQ4166185.1"/>
    </source>
</evidence>
<reference evidence="2" key="1">
    <citation type="submission" date="2022-07" db="EMBL/GenBank/DDBJ databases">
        <title>Tahibacter sp., a new gammaproteobacterium isolated from the silt sample collected at pig farm.</title>
        <authorList>
            <person name="Chen H."/>
        </authorList>
    </citation>
    <scope>NUCLEOTIDE SEQUENCE</scope>
    <source>
        <strain evidence="2">P2K</strain>
    </source>
</reference>
<dbReference type="PROSITE" id="PS51819">
    <property type="entry name" value="VOC"/>
    <property type="match status" value="1"/>
</dbReference>
<organism evidence="2 3">
    <name type="scientific">Tahibacter harae</name>
    <dbReference type="NCBI Taxonomy" id="2963937"/>
    <lineage>
        <taxon>Bacteria</taxon>
        <taxon>Pseudomonadati</taxon>
        <taxon>Pseudomonadota</taxon>
        <taxon>Gammaproteobacteria</taxon>
        <taxon>Lysobacterales</taxon>
        <taxon>Rhodanobacteraceae</taxon>
        <taxon>Tahibacter</taxon>
    </lineage>
</organism>
<proteinExistence type="predicted"/>
<dbReference type="InterPro" id="IPR037523">
    <property type="entry name" value="VOC_core"/>
</dbReference>
<dbReference type="CDD" id="cd07262">
    <property type="entry name" value="VOC_like"/>
    <property type="match status" value="1"/>
</dbReference>
<evidence type="ECO:0000259" key="1">
    <source>
        <dbReference type="PROSITE" id="PS51819"/>
    </source>
</evidence>
<dbReference type="PANTHER" id="PTHR35006">
    <property type="entry name" value="GLYOXALASE FAMILY PROTEIN (AFU_ORTHOLOGUE AFUA_5G14830)"/>
    <property type="match status" value="1"/>
</dbReference>
<protein>
    <submittedName>
        <fullName evidence="2">VOC family protein</fullName>
    </submittedName>
</protein>
<name>A0ABT1QV86_9GAMM</name>
<dbReference type="Pfam" id="PF00903">
    <property type="entry name" value="Glyoxalase"/>
    <property type="match status" value="1"/>
</dbReference>
<dbReference type="RefSeq" id="WP_255915377.1">
    <property type="nucleotide sequence ID" value="NZ_JANFQO010000015.1"/>
</dbReference>
<dbReference type="PANTHER" id="PTHR35006:SF4">
    <property type="entry name" value="BLR7706 PROTEIN"/>
    <property type="match status" value="1"/>
</dbReference>
<evidence type="ECO:0000313" key="3">
    <source>
        <dbReference type="Proteomes" id="UP001165498"/>
    </source>
</evidence>
<sequence length="125" mass="13706">MLHHISFAVTDLARSTAFYDVVLAMLGYRRVWTSDTAAGYGIEDENDLFAIKQRAQVQLPPSGFHLAFVAPSRAAVDAFHAAALEQGAKDLGAPGLRPHYGDNYYAAFVYDPDGYWIEAVINRAA</sequence>
<comment type="caution">
    <text evidence="2">The sequence shown here is derived from an EMBL/GenBank/DDBJ whole genome shotgun (WGS) entry which is preliminary data.</text>
</comment>
<dbReference type="SUPFAM" id="SSF54593">
    <property type="entry name" value="Glyoxalase/Bleomycin resistance protein/Dihydroxybiphenyl dioxygenase"/>
    <property type="match status" value="1"/>
</dbReference>
<gene>
    <name evidence="2" type="ORF">NM961_15800</name>
</gene>
<feature type="domain" description="VOC" evidence="1">
    <location>
        <begin position="1"/>
        <end position="122"/>
    </location>
</feature>
<dbReference type="Proteomes" id="UP001165498">
    <property type="component" value="Unassembled WGS sequence"/>
</dbReference>
<accession>A0ABT1QV86</accession>
<dbReference type="EMBL" id="JANFQO010000015">
    <property type="protein sequence ID" value="MCQ4166185.1"/>
    <property type="molecule type" value="Genomic_DNA"/>
</dbReference>
<dbReference type="InterPro" id="IPR029068">
    <property type="entry name" value="Glyas_Bleomycin-R_OHBP_Dase"/>
</dbReference>
<dbReference type="InterPro" id="IPR004360">
    <property type="entry name" value="Glyas_Fos-R_dOase_dom"/>
</dbReference>
<keyword evidence="3" id="KW-1185">Reference proteome</keyword>
<dbReference type="Gene3D" id="3.10.180.10">
    <property type="entry name" value="2,3-Dihydroxybiphenyl 1,2-Dioxygenase, domain 1"/>
    <property type="match status" value="1"/>
</dbReference>